<comment type="caution">
    <text evidence="1">The sequence shown here is derived from an EMBL/GenBank/DDBJ whole genome shotgun (WGS) entry which is preliminary data.</text>
</comment>
<dbReference type="RefSeq" id="WP_158740278.1">
    <property type="nucleotide sequence ID" value="NZ_JAFBEP010000008.1"/>
</dbReference>
<dbReference type="EMBL" id="WSLF01000006">
    <property type="protein sequence ID" value="KAE9633995.1"/>
    <property type="molecule type" value="Genomic_DNA"/>
</dbReference>
<protein>
    <submittedName>
        <fullName evidence="1">Uncharacterized protein</fullName>
    </submittedName>
</protein>
<accession>A0A7C8HGG8</accession>
<proteinExistence type="predicted"/>
<keyword evidence="2" id="KW-1185">Reference proteome</keyword>
<dbReference type="Proteomes" id="UP000483018">
    <property type="component" value="Unassembled WGS sequence"/>
</dbReference>
<organism evidence="1 2">
    <name type="scientific">Defluviitalea raffinosedens</name>
    <dbReference type="NCBI Taxonomy" id="1450156"/>
    <lineage>
        <taxon>Bacteria</taxon>
        <taxon>Bacillati</taxon>
        <taxon>Bacillota</taxon>
        <taxon>Clostridia</taxon>
        <taxon>Lachnospirales</taxon>
        <taxon>Defluviitaleaceae</taxon>
        <taxon>Defluviitalea</taxon>
    </lineage>
</organism>
<dbReference type="AlphaFoldDB" id="A0A7C8HGG8"/>
<dbReference type="OrthoDB" id="2934253at2"/>
<gene>
    <name evidence="1" type="ORF">GND95_07680</name>
</gene>
<evidence type="ECO:0000313" key="2">
    <source>
        <dbReference type="Proteomes" id="UP000483018"/>
    </source>
</evidence>
<name>A0A7C8HGG8_9FIRM</name>
<evidence type="ECO:0000313" key="1">
    <source>
        <dbReference type="EMBL" id="KAE9633995.1"/>
    </source>
</evidence>
<reference evidence="1 2" key="1">
    <citation type="submission" date="2019-12" db="EMBL/GenBank/DDBJ databases">
        <title>Defluviitalea raffinosedens, isolated from a biogas fermenter, genome sequencing and characterization.</title>
        <authorList>
            <person name="Rettenmaier R."/>
            <person name="Schneider M."/>
            <person name="Neuhaus K."/>
            <person name="Liebl W."/>
            <person name="Zverlov V."/>
        </authorList>
    </citation>
    <scope>NUCLEOTIDE SEQUENCE [LARGE SCALE GENOMIC DNA]</scope>
    <source>
        <strain evidence="1 2">249c-K6</strain>
    </source>
</reference>
<sequence length="104" mass="11630">MERIYPTFPVSEGFNGLIGVPVSNSVMSDVKMSSDVYEVFVNGDKVGEKVLVTQVEKPEDIKDILNDYGFNNFQFNVEGNSIVIGTDEQSQKMKEILSAYLSIR</sequence>